<feature type="transmembrane region" description="Helical" evidence="2">
    <location>
        <begin position="21"/>
        <end position="40"/>
    </location>
</feature>
<keyword evidence="2" id="KW-0472">Membrane</keyword>
<keyword evidence="2" id="KW-0812">Transmembrane</keyword>
<dbReference type="AlphaFoldDB" id="A0A8G0ZUQ8"/>
<keyword evidence="2" id="KW-1133">Transmembrane helix</keyword>
<protein>
    <submittedName>
        <fullName evidence="3">Uncharacterized protein</fullName>
    </submittedName>
</protein>
<dbReference type="KEGG" id="nsm:JO391_04780"/>
<gene>
    <name evidence="3" type="ORF">JO391_04780</name>
</gene>
<dbReference type="Proteomes" id="UP000826300">
    <property type="component" value="Chromosome"/>
</dbReference>
<feature type="region of interest" description="Disordered" evidence="1">
    <location>
        <begin position="81"/>
        <end position="101"/>
    </location>
</feature>
<sequence length="101" mass="10905">MPVRPSSPLFLARASYRRRRLIDAARLLPLAGAFLFLLPVLWAPSDLPAGVGRDTAMDGLYLFAAWALLILAAALMAPGLSADPPQDDPDAGQRPLPQDER</sequence>
<evidence type="ECO:0000313" key="4">
    <source>
        <dbReference type="Proteomes" id="UP000826300"/>
    </source>
</evidence>
<evidence type="ECO:0000256" key="1">
    <source>
        <dbReference type="SAM" id="MobiDB-lite"/>
    </source>
</evidence>
<feature type="transmembrane region" description="Helical" evidence="2">
    <location>
        <begin position="60"/>
        <end position="80"/>
    </location>
</feature>
<dbReference type="RefSeq" id="WP_220663051.1">
    <property type="nucleotide sequence ID" value="NZ_CP069370.1"/>
</dbReference>
<organism evidence="3 4">
    <name type="scientific">Neotabrizicola shimadae</name>
    <dbReference type="NCBI Taxonomy" id="2807096"/>
    <lineage>
        <taxon>Bacteria</taxon>
        <taxon>Pseudomonadati</taxon>
        <taxon>Pseudomonadota</taxon>
        <taxon>Alphaproteobacteria</taxon>
        <taxon>Rhodobacterales</taxon>
        <taxon>Paracoccaceae</taxon>
        <taxon>Neotabrizicola</taxon>
    </lineage>
</organism>
<evidence type="ECO:0000313" key="3">
    <source>
        <dbReference type="EMBL" id="QYZ70834.1"/>
    </source>
</evidence>
<keyword evidence="4" id="KW-1185">Reference proteome</keyword>
<evidence type="ECO:0000256" key="2">
    <source>
        <dbReference type="SAM" id="Phobius"/>
    </source>
</evidence>
<reference evidence="3" key="1">
    <citation type="submission" date="2021-02" db="EMBL/GenBank/DDBJ databases">
        <title>Rhodobacter shimadae sp. nov., an aerobic anoxygenic phototrophic bacterium isolated from a hot spring.</title>
        <authorList>
            <person name="Muramatsu S."/>
            <person name="Haruta S."/>
            <person name="Hirose S."/>
            <person name="Hanada S."/>
        </authorList>
    </citation>
    <scope>NUCLEOTIDE SEQUENCE</scope>
    <source>
        <strain evidence="3">N10</strain>
    </source>
</reference>
<proteinExistence type="predicted"/>
<accession>A0A8G0ZUQ8</accession>
<name>A0A8G0ZUQ8_9RHOB</name>
<dbReference type="EMBL" id="CP069370">
    <property type="protein sequence ID" value="QYZ70834.1"/>
    <property type="molecule type" value="Genomic_DNA"/>
</dbReference>